<organism evidence="2 3">
    <name type="scientific">Penicillium brasilianum</name>
    <dbReference type="NCBI Taxonomy" id="104259"/>
    <lineage>
        <taxon>Eukaryota</taxon>
        <taxon>Fungi</taxon>
        <taxon>Dikarya</taxon>
        <taxon>Ascomycota</taxon>
        <taxon>Pezizomycotina</taxon>
        <taxon>Eurotiomycetes</taxon>
        <taxon>Eurotiomycetidae</taxon>
        <taxon>Eurotiales</taxon>
        <taxon>Aspergillaceae</taxon>
        <taxon>Penicillium</taxon>
    </lineage>
</organism>
<protein>
    <submittedName>
        <fullName evidence="2">Uncharacterized protein</fullName>
    </submittedName>
</protein>
<evidence type="ECO:0000313" key="3">
    <source>
        <dbReference type="Proteomes" id="UP000042958"/>
    </source>
</evidence>
<dbReference type="Proteomes" id="UP000042958">
    <property type="component" value="Unassembled WGS sequence"/>
</dbReference>
<proteinExistence type="predicted"/>
<dbReference type="AlphaFoldDB" id="A0A0F7VGF5"/>
<gene>
    <name evidence="2" type="ORF">PMG11_04599</name>
</gene>
<dbReference type="STRING" id="104259.A0A0F7VGF5"/>
<feature type="region of interest" description="Disordered" evidence="1">
    <location>
        <begin position="60"/>
        <end position="91"/>
    </location>
</feature>
<evidence type="ECO:0000256" key="1">
    <source>
        <dbReference type="SAM" id="MobiDB-lite"/>
    </source>
</evidence>
<name>A0A0F7VGF5_PENBI</name>
<dbReference type="EMBL" id="CDHK01000004">
    <property type="protein sequence ID" value="CEO59951.1"/>
    <property type="molecule type" value="Genomic_DNA"/>
</dbReference>
<dbReference type="OrthoDB" id="4368487at2759"/>
<sequence>MHSQSSVGQITRNGSDMRSQTAYPVLSVVSPLLLSYNNVVLLHREHHKSPSIKQLRLLQSKMQSSTTTRQAPGQSSQSRKRRQLQPVVDPSKVEPLTHFSDLLAHARSDDPDLRADAIKQLAVLSPLMQQLGYSRNDYAVHHTAKGFKTLNEACEVFGIKYQRQQAWNRPDISQIPQTTLSPAIDTVIERLQSSEDHKIDNSEASVRVIVELLILDRLEHLSDDGSLHRLQLYPEVDVKLLFGNNLVTGRADWLLCHEDPQDSIESTLIAIEAKRACEFSSADRQLAVYLAAIQKRRAEANLLPAIAFGIATDSTSF</sequence>
<reference evidence="3" key="1">
    <citation type="journal article" date="2015" name="Genome Announc.">
        <title>Draft genome sequence of the fungus Penicillium brasilianum MG11.</title>
        <authorList>
            <person name="Horn F."/>
            <person name="Linde J."/>
            <person name="Mattern D.J."/>
            <person name="Walther G."/>
            <person name="Guthke R."/>
            <person name="Brakhage A.A."/>
            <person name="Valiante V."/>
        </authorList>
    </citation>
    <scope>NUCLEOTIDE SEQUENCE [LARGE SCALE GENOMIC DNA]</scope>
    <source>
        <strain evidence="3">MG11</strain>
    </source>
</reference>
<accession>A0A0F7VGF5</accession>
<feature type="compositionally biased region" description="Polar residues" evidence="1">
    <location>
        <begin position="60"/>
        <end position="73"/>
    </location>
</feature>
<keyword evidence="3" id="KW-1185">Reference proteome</keyword>
<evidence type="ECO:0000313" key="2">
    <source>
        <dbReference type="EMBL" id="CEO59951.1"/>
    </source>
</evidence>